<name>A0ABX0W1M1_9RHOB</name>
<keyword evidence="3 9" id="KW-0732">Signal</keyword>
<keyword evidence="7" id="KW-1133">Transmembrane helix</keyword>
<dbReference type="Proteomes" id="UP000709466">
    <property type="component" value="Unassembled WGS sequence"/>
</dbReference>
<keyword evidence="5" id="KW-0106">Calcium</keyword>
<dbReference type="InterPro" id="IPR003644">
    <property type="entry name" value="Calx_beta"/>
</dbReference>
<dbReference type="Gene3D" id="2.60.40.10">
    <property type="entry name" value="Immunoglobulins"/>
    <property type="match status" value="2"/>
</dbReference>
<feature type="domain" description="Cadherin" evidence="10">
    <location>
        <begin position="1530"/>
        <end position="1616"/>
    </location>
</feature>
<gene>
    <name evidence="11" type="ORF">HCZ30_12880</name>
</gene>
<dbReference type="SUPFAM" id="SSF141072">
    <property type="entry name" value="CalX-like"/>
    <property type="match status" value="1"/>
</dbReference>
<evidence type="ECO:0000256" key="3">
    <source>
        <dbReference type="ARBA" id="ARBA00022729"/>
    </source>
</evidence>
<dbReference type="PRINTS" id="PR00205">
    <property type="entry name" value="CADHERIN"/>
</dbReference>
<dbReference type="PANTHER" id="PTHR24025">
    <property type="entry name" value="DESMOGLEIN FAMILY MEMBER"/>
    <property type="match status" value="1"/>
</dbReference>
<dbReference type="Pfam" id="PF05345">
    <property type="entry name" value="He_PIG"/>
    <property type="match status" value="2"/>
</dbReference>
<dbReference type="EMBL" id="JAATOP010000009">
    <property type="protein sequence ID" value="NIY73322.1"/>
    <property type="molecule type" value="Genomic_DNA"/>
</dbReference>
<dbReference type="RefSeq" id="WP_167638712.1">
    <property type="nucleotide sequence ID" value="NZ_JAATOP010000009.1"/>
</dbReference>
<keyword evidence="2" id="KW-0812">Transmembrane</keyword>
<feature type="domain" description="Cadherin" evidence="10">
    <location>
        <begin position="1175"/>
        <end position="1299"/>
    </location>
</feature>
<evidence type="ECO:0000313" key="12">
    <source>
        <dbReference type="Proteomes" id="UP000709466"/>
    </source>
</evidence>
<keyword evidence="12" id="KW-1185">Reference proteome</keyword>
<feature type="domain" description="Cadherin" evidence="10">
    <location>
        <begin position="1367"/>
        <end position="1514"/>
    </location>
</feature>
<dbReference type="PANTHER" id="PTHR24025:SF31">
    <property type="entry name" value="NEURAL-CADHERIN"/>
    <property type="match status" value="1"/>
</dbReference>
<dbReference type="CDD" id="cd11303">
    <property type="entry name" value="Dystroglycan_repeat"/>
    <property type="match status" value="1"/>
</dbReference>
<dbReference type="Gene3D" id="2.60.40.2030">
    <property type="match status" value="1"/>
</dbReference>
<dbReference type="Gene3D" id="2.60.40.60">
    <property type="entry name" value="Cadherins"/>
    <property type="match status" value="3"/>
</dbReference>
<evidence type="ECO:0000259" key="10">
    <source>
        <dbReference type="PROSITE" id="PS50268"/>
    </source>
</evidence>
<accession>A0ABX0W1M1</accession>
<feature type="chain" id="PRO_5045853809" description="Cadherin domain-containing protein" evidence="9">
    <location>
        <begin position="26"/>
        <end position="2272"/>
    </location>
</feature>
<protein>
    <recommendedName>
        <fullName evidence="10">Cadherin domain-containing protein</fullName>
    </recommendedName>
</protein>
<dbReference type="InterPro" id="IPR015919">
    <property type="entry name" value="Cadherin-like_sf"/>
</dbReference>
<dbReference type="InterPro" id="IPR050971">
    <property type="entry name" value="Cadherin-domain_protein"/>
</dbReference>
<dbReference type="SUPFAM" id="SSF49313">
    <property type="entry name" value="Cadherin-like"/>
    <property type="match status" value="4"/>
</dbReference>
<sequence>MSVLSRAFSRLAFAALTVMPMSASAAYLGSVDAQDIFNGNPLVLGAVSVGDTFDVTDNSGNCYELQSGANYSLSLTSLRCGVTTTVTFTNVSGSAGSVFDQFNFQNAATWTGINPATDSDGNLTAAAGVTEPVGIDTTIDTVGEAIDIFDFTISDGGTSDGTFFDISQIIVHVSGTSTDADRAKITFRLNGPQVNNVTGTYNASNDTLTFAGLAIGIVDGGSQTYAINAYYNDNSNVIEDRTVILSVDGDADVTVVPTGTTFGTTTPVTNGGGSSFDVTAVQHVFTTQPATSTSGAVLGTQPVVAAQDAFGNTDVDYTDVVTLSLASGSGTLSGSGQSAISGVATFTDIAYTATADQQSFSLTTDGVSVSGLSVNSSNSVTSDVVATKLTFSTEPAPTSINSGQSTSFTTVPVVGAYDAQNVLDTGYSTDIVLSLTDPNDGTLDGTVNSMTGTGDTDGNGTTVSITPSSGVSTFTGLALQYTNGGSPDTVALRATSGGLTLATSSSITSIANVAPTVDAGLSNQTATAYTVFGYQFVSNAFSDSDGTIASYAAVEQGQASLPSWLSFNSATRTFSGTPANADGGTVTIQVTATDNAGGTISDTFDIVVGTAQQTLDVNGAALSFTGTGTGTGTSLNATRTYTNVITIGGEQIDATVTLTALSNATVTTFDSTSNPYADSGFFQPNVSISSAGGYATFKFDFFDSAGVPVTLQNVYINTYDLDGAGASSSGRQYTDFTNIDAYALSSTSDVTTTVPSSGVTRFVTTIGGNVTASTGTDEFNDIRARVFYDEFSSISISVGDTSATGTAYYGLDFSIGYAFANIGTSVSANVAPTVSGNYNGTGLTEGDVTTAITVTSLLGQVTSGDTDGDTLGIAVTGKSGTATGWQYSFDNSDWSSMSSVSDSMALLLDETAYLRLVTDQDNGATYTLTFRAWDQTTGTASGSTLISLSNVSTNGSTAAFSSGTGTYTVVAADANDGPALSVALVDQSVTAQQALTYQFAAGSFTDVDTGDVLTYTATLANGDPLPSWLSFDASTRTFSGTPQDADVGTISVRVTATDTGSLTATDDFAITVNARPDSTAPTVTAGQTLTYDENQADGATIGTVAATDNVAITGFKFQGTNSATSVDGSFTIDAAGNVTLNTGPVPAANDYETAPNTITYAIQAWDAANNLSAAVDVTFAVADLDEVAPAIIFDSATYANAAAVATSINERETAVGQFTSDETVTWSLGGTDGSLFAIDTSGNLTFVSAPDFETPLDQGDTANNNIYVVDITAADASTNQTMVTVTITVLDLDENGPVLAITGYGAVTANTIELSRPENSAVSIEVTSDRTATWAISGTDASLFTMSNGTVTMNAVPDYEVPPDGDTNNIYEFTVTATNIYGADTAFLLKLTITDLDDTLPLVGYDGGSNTNADGATIAVSVGENQTGVTDLTASEAVTWAITGAHDGALFAISSAGEVTFVSAPDYEIPLDSYGTAADNVYALEVTATDASNNVTTITVEVTVLDLDDIAPVISLGGATASNGMDFQIDENETDVTSVATDETATITISGTDGALFDIQSGRLVFRAAPNYDDPSDDGADNVYELTITAEDAAGNTSAVTITVTVLNLPDSLPGIIESDMTDNDGDGINDAHESMTADRDGDGIMDADDFDPEGYFYCEDDGRILTGGGIVVTGAAGSNSSVGTLNNIRIELDGSTGRYQWFTTQAGTYTMDLVYPSDYPTAGALASSGTLDLTTLLPEDPASLGSSEYGSTGYLADNTPTAFYTVFDIEAGDPVVIGNNIPVADCGVNTVTLTGPGNIDEPTSGTTDLTFTVSQSRVSAVDTVIAYTMSGTATSGSDYAAPSGTVTIAAGDTSADITITVQSDTLSEADETVILTLASITSSDDVTALSSVSANLTATVTIGESMLDAIREELTAVLQDDLSQTVQEQQDRFDGIAKGALDRLKEGQDHLRCGVNEALDVNGMAEVVNGELTTNGSFREDVFDCMSEERTITEGDFDIHYAEDYGTALTFNYTRMHERMTTEDDLRGWFYGGYLRQAQIDTGNVDGTIRGFGVNGGLYGASRLNETLFIDYYGALAVGRHNYTLDFESQQANAAGEYIYSALFGGVALSGEKEYDTFTLIPRVGIDTAHARAGSTEVTVTSLGLSEVGDLDIGDYDGSTLFGELIYQTGGYNAEADAFTRIEIAPRVSCSLGGSATCGAGAYIDYRYATRGDDIAYGLRLDYEVMDERDSFTLDVSRSRLIMNGQGTSGVNVTTDQNGNVSVGLTVEANY</sequence>
<keyword evidence="8" id="KW-0472">Membrane</keyword>
<dbReference type="InterPro" id="IPR002126">
    <property type="entry name" value="Cadherin-like_dom"/>
</dbReference>
<evidence type="ECO:0000256" key="7">
    <source>
        <dbReference type="ARBA" id="ARBA00022989"/>
    </source>
</evidence>
<evidence type="ECO:0000256" key="4">
    <source>
        <dbReference type="ARBA" id="ARBA00022737"/>
    </source>
</evidence>
<evidence type="ECO:0000256" key="5">
    <source>
        <dbReference type="ARBA" id="ARBA00022837"/>
    </source>
</evidence>
<evidence type="ECO:0000313" key="11">
    <source>
        <dbReference type="EMBL" id="NIY73322.1"/>
    </source>
</evidence>
<evidence type="ECO:0000256" key="8">
    <source>
        <dbReference type="ARBA" id="ARBA00023136"/>
    </source>
</evidence>
<dbReference type="InterPro" id="IPR006644">
    <property type="entry name" value="Cadg"/>
</dbReference>
<evidence type="ECO:0000256" key="1">
    <source>
        <dbReference type="ARBA" id="ARBA00004370"/>
    </source>
</evidence>
<organism evidence="11 12">
    <name type="scientific">Marivivens donghaensis</name>
    <dbReference type="NCBI Taxonomy" id="1699413"/>
    <lineage>
        <taxon>Bacteria</taxon>
        <taxon>Pseudomonadati</taxon>
        <taxon>Pseudomonadota</taxon>
        <taxon>Alphaproteobacteria</taxon>
        <taxon>Rhodobacterales</taxon>
        <taxon>Paracoccaceae</taxon>
        <taxon>Marivivens group</taxon>
        <taxon>Marivivens</taxon>
    </lineage>
</organism>
<keyword evidence="6" id="KW-0130">Cell adhesion</keyword>
<evidence type="ECO:0000256" key="6">
    <source>
        <dbReference type="ARBA" id="ARBA00022889"/>
    </source>
</evidence>
<dbReference type="PROSITE" id="PS50268">
    <property type="entry name" value="CADHERIN_2"/>
    <property type="match status" value="3"/>
</dbReference>
<dbReference type="CDD" id="cd11304">
    <property type="entry name" value="Cadherin_repeat"/>
    <property type="match status" value="1"/>
</dbReference>
<reference evidence="11 12" key="1">
    <citation type="submission" date="2020-03" db="EMBL/GenBank/DDBJ databases">
        <title>Bacterial isolates of synthetic phycosphere.</title>
        <authorList>
            <person name="Fu H."/>
            <person name="Moran M.A."/>
        </authorList>
    </citation>
    <scope>NUCLEOTIDE SEQUENCE [LARGE SCALE GENOMIC DNA]</scope>
    <source>
        <strain evidence="11 12">HF1</strain>
    </source>
</reference>
<dbReference type="Pfam" id="PF03160">
    <property type="entry name" value="Calx-beta"/>
    <property type="match status" value="1"/>
</dbReference>
<comment type="caution">
    <text evidence="11">The sequence shown here is derived from an EMBL/GenBank/DDBJ whole genome shotgun (WGS) entry which is preliminary data.</text>
</comment>
<feature type="signal peptide" evidence="9">
    <location>
        <begin position="1"/>
        <end position="25"/>
    </location>
</feature>
<dbReference type="SMART" id="SM00112">
    <property type="entry name" value="CA"/>
    <property type="match status" value="4"/>
</dbReference>
<dbReference type="InterPro" id="IPR038081">
    <property type="entry name" value="CalX-like_sf"/>
</dbReference>
<dbReference type="InterPro" id="IPR013783">
    <property type="entry name" value="Ig-like_fold"/>
</dbReference>
<keyword evidence="4" id="KW-0677">Repeat</keyword>
<proteinExistence type="predicted"/>
<dbReference type="SMART" id="SM00736">
    <property type="entry name" value="CADG"/>
    <property type="match status" value="2"/>
</dbReference>
<evidence type="ECO:0000256" key="9">
    <source>
        <dbReference type="SAM" id="SignalP"/>
    </source>
</evidence>
<comment type="subcellular location">
    <subcellularLocation>
        <location evidence="1">Membrane</location>
    </subcellularLocation>
</comment>
<evidence type="ECO:0000256" key="2">
    <source>
        <dbReference type="ARBA" id="ARBA00022692"/>
    </source>
</evidence>